<reference evidence="8 9" key="1">
    <citation type="submission" date="2018-12" db="EMBL/GenBank/DDBJ databases">
        <title>Draft genome sequence of Embleya hyalina NBRC 13850T.</title>
        <authorList>
            <person name="Komaki H."/>
            <person name="Hosoyama A."/>
            <person name="Kimura A."/>
            <person name="Ichikawa N."/>
            <person name="Tamura T."/>
        </authorList>
    </citation>
    <scope>NUCLEOTIDE SEQUENCE [LARGE SCALE GENOMIC DNA]</scope>
    <source>
        <strain evidence="8 9">NBRC 13850</strain>
    </source>
</reference>
<accession>A0A401Z073</accession>
<keyword evidence="4 7" id="KW-0812">Transmembrane</keyword>
<evidence type="ECO:0000313" key="8">
    <source>
        <dbReference type="EMBL" id="GCE00211.1"/>
    </source>
</evidence>
<protein>
    <submittedName>
        <fullName evidence="8">Glycosyl transferase</fullName>
    </submittedName>
</protein>
<feature type="transmembrane region" description="Helical" evidence="7">
    <location>
        <begin position="12"/>
        <end position="39"/>
    </location>
</feature>
<organism evidence="8 9">
    <name type="scientific">Embleya hyalina</name>
    <dbReference type="NCBI Taxonomy" id="516124"/>
    <lineage>
        <taxon>Bacteria</taxon>
        <taxon>Bacillati</taxon>
        <taxon>Actinomycetota</taxon>
        <taxon>Actinomycetes</taxon>
        <taxon>Kitasatosporales</taxon>
        <taxon>Streptomycetaceae</taxon>
        <taxon>Embleya</taxon>
    </lineage>
</organism>
<evidence type="ECO:0000313" key="9">
    <source>
        <dbReference type="Proteomes" id="UP000286931"/>
    </source>
</evidence>
<feature type="transmembrane region" description="Helical" evidence="7">
    <location>
        <begin position="383"/>
        <end position="403"/>
    </location>
</feature>
<evidence type="ECO:0000256" key="3">
    <source>
        <dbReference type="ARBA" id="ARBA00022679"/>
    </source>
</evidence>
<dbReference type="Gene3D" id="3.90.550.10">
    <property type="entry name" value="Spore Coat Polysaccharide Biosynthesis Protein SpsA, Chain A"/>
    <property type="match status" value="1"/>
</dbReference>
<name>A0A401Z073_9ACTN</name>
<evidence type="ECO:0000256" key="1">
    <source>
        <dbReference type="ARBA" id="ARBA00004141"/>
    </source>
</evidence>
<gene>
    <name evidence="8" type="ORF">EHYA_07936</name>
</gene>
<evidence type="ECO:0000256" key="2">
    <source>
        <dbReference type="ARBA" id="ARBA00022676"/>
    </source>
</evidence>
<dbReference type="GO" id="GO:0016757">
    <property type="term" value="F:glycosyltransferase activity"/>
    <property type="evidence" value="ECO:0007669"/>
    <property type="project" value="UniProtKB-KW"/>
</dbReference>
<comment type="subcellular location">
    <subcellularLocation>
        <location evidence="1">Membrane</location>
        <topology evidence="1">Multi-pass membrane protein</topology>
    </subcellularLocation>
</comment>
<dbReference type="SUPFAM" id="SSF53448">
    <property type="entry name" value="Nucleotide-diphospho-sugar transferases"/>
    <property type="match status" value="1"/>
</dbReference>
<dbReference type="RefSeq" id="WP_246127186.1">
    <property type="nucleotide sequence ID" value="NZ_BIFH01000037.1"/>
</dbReference>
<feature type="transmembrane region" description="Helical" evidence="7">
    <location>
        <begin position="341"/>
        <end position="371"/>
    </location>
</feature>
<proteinExistence type="predicted"/>
<dbReference type="PANTHER" id="PTHR43867:SF2">
    <property type="entry name" value="CELLULOSE SYNTHASE CATALYTIC SUBUNIT A [UDP-FORMING]"/>
    <property type="match status" value="1"/>
</dbReference>
<sequence length="470" mass="52404">MREYVLAHQTGILWAATALSLGLLVYMLLVFGRFLVYWAGTRHAFRHNRPADPGDPTAFEWHLVVPCRDEEAVVAQTLAGLRRSAPHAHLWIVDDHSDDRTGELVLAAAEHDERVHLVRRRRPDARIGKGAALNAAYREIRARLPADADPARTIVGVIDADGRLDPGALAMVCTDKAMGRPDTGAVQIGVRMRNVDDPRPLPERGRFANARARLLVRMQDIEFRANNTGMQLLRRRTGSVGLGGNGQFVRLTALDSLAGDDGRPWPERALLEDYESGLELRLAGWRLTHVAEAQVSQEALPFSRRFLTQRTRWAQGNLQCLRYTRRVLASPHYRWSGKAEVLYTFLQPLVCVLLVLLTPLSLAITGVGLILFPDETADFQFRFGPVMAAAFVLAAVPMVAWGLAYRKRVHADRGWLTGLGWGVLMWLYTYHLFVVATRAAFRLALGRNGWAKTRRNAEVEPAGVPTALEA</sequence>
<keyword evidence="2" id="KW-0328">Glycosyltransferase</keyword>
<dbReference type="Pfam" id="PF13641">
    <property type="entry name" value="Glyco_tranf_2_3"/>
    <property type="match status" value="1"/>
</dbReference>
<dbReference type="Proteomes" id="UP000286931">
    <property type="component" value="Unassembled WGS sequence"/>
</dbReference>
<evidence type="ECO:0000256" key="5">
    <source>
        <dbReference type="ARBA" id="ARBA00022989"/>
    </source>
</evidence>
<keyword evidence="9" id="KW-1185">Reference proteome</keyword>
<dbReference type="InterPro" id="IPR029044">
    <property type="entry name" value="Nucleotide-diphossugar_trans"/>
</dbReference>
<evidence type="ECO:0000256" key="4">
    <source>
        <dbReference type="ARBA" id="ARBA00022692"/>
    </source>
</evidence>
<keyword evidence="5 7" id="KW-1133">Transmembrane helix</keyword>
<dbReference type="InterPro" id="IPR050321">
    <property type="entry name" value="Glycosyltr_2/OpgH_subfam"/>
</dbReference>
<dbReference type="AlphaFoldDB" id="A0A401Z073"/>
<keyword evidence="6 7" id="KW-0472">Membrane</keyword>
<dbReference type="PANTHER" id="PTHR43867">
    <property type="entry name" value="CELLULOSE SYNTHASE CATALYTIC SUBUNIT A [UDP-FORMING]"/>
    <property type="match status" value="1"/>
</dbReference>
<dbReference type="EMBL" id="BIFH01000037">
    <property type="protein sequence ID" value="GCE00211.1"/>
    <property type="molecule type" value="Genomic_DNA"/>
</dbReference>
<comment type="caution">
    <text evidence="8">The sequence shown here is derived from an EMBL/GenBank/DDBJ whole genome shotgun (WGS) entry which is preliminary data.</text>
</comment>
<feature type="transmembrane region" description="Helical" evidence="7">
    <location>
        <begin position="415"/>
        <end position="433"/>
    </location>
</feature>
<evidence type="ECO:0000256" key="7">
    <source>
        <dbReference type="SAM" id="Phobius"/>
    </source>
</evidence>
<keyword evidence="3 8" id="KW-0808">Transferase</keyword>
<evidence type="ECO:0000256" key="6">
    <source>
        <dbReference type="ARBA" id="ARBA00023136"/>
    </source>
</evidence>
<dbReference type="GO" id="GO:0016020">
    <property type="term" value="C:membrane"/>
    <property type="evidence" value="ECO:0007669"/>
    <property type="project" value="UniProtKB-SubCell"/>
</dbReference>